<dbReference type="PATRIC" id="fig|595434.4.peg.2436"/>
<dbReference type="STRING" id="595434.RISK_002554"/>
<evidence type="ECO:0000259" key="8">
    <source>
        <dbReference type="Pfam" id="PF01571"/>
    </source>
</evidence>
<dbReference type="GO" id="GO:0004047">
    <property type="term" value="F:aminomethyltransferase activity"/>
    <property type="evidence" value="ECO:0007669"/>
    <property type="project" value="UniProtKB-EC"/>
</dbReference>
<sequence>MTTSSTNDPVENPSTPADCLQTPLDAWHREAGAKMVPFAGYSMPIQYEGIVAEHQACRNSAALFDVSHMGRLRFDGDHAAEFLDHMLTRRVTDMVPGQVRYGMVCNAEGGVLDDVLVSFLQTPSERRFHLLVVNASNREKILKWFEPHLADFPTVTMSDRTELTAMIAVQGPMAIEVCKKLFTIDPSRLKNYSAFITDQFAKPVIVSRTGYTGEDGLELIVRAEEAQRVWENVLLAGREAGFKPAGLGARDTLRMEAGMPLYGHELDETIDPITAGLKFGCNLKDRHFIGDQALQAVVDQGRTRCRIGLLPTGKRPAREGCAVLTADGETIGKVTSGGPSPTLGVPIAMATIDAKHAKDASFQIDIRGKTTEALPTKLPFYKRPVAAS</sequence>
<evidence type="ECO:0000256" key="6">
    <source>
        <dbReference type="ARBA" id="ARBA00047665"/>
    </source>
</evidence>
<evidence type="ECO:0000256" key="3">
    <source>
        <dbReference type="ARBA" id="ARBA00022576"/>
    </source>
</evidence>
<dbReference type="EMBL" id="LECT01000019">
    <property type="protein sequence ID" value="KLU05347.1"/>
    <property type="molecule type" value="Genomic_DNA"/>
</dbReference>
<dbReference type="SUPFAM" id="SSF101790">
    <property type="entry name" value="Aminomethyltransferase beta-barrel domain"/>
    <property type="match status" value="1"/>
</dbReference>
<dbReference type="GO" id="GO:0005829">
    <property type="term" value="C:cytosol"/>
    <property type="evidence" value="ECO:0007669"/>
    <property type="project" value="TreeGrafter"/>
</dbReference>
<dbReference type="InterPro" id="IPR027266">
    <property type="entry name" value="TrmE/GcvT-like"/>
</dbReference>
<protein>
    <recommendedName>
        <fullName evidence="2">aminomethyltransferase</fullName>
        <ecNumber evidence="2">2.1.2.10</ecNumber>
    </recommendedName>
    <alternativeName>
        <fullName evidence="5">Glycine cleavage system T protein</fullName>
    </alternativeName>
</protein>
<dbReference type="NCBIfam" id="TIGR00528">
    <property type="entry name" value="gcvT"/>
    <property type="match status" value="1"/>
</dbReference>
<dbReference type="Pfam" id="PF08669">
    <property type="entry name" value="GCV_T_C"/>
    <property type="match status" value="1"/>
</dbReference>
<evidence type="ECO:0000256" key="4">
    <source>
        <dbReference type="ARBA" id="ARBA00022679"/>
    </source>
</evidence>
<evidence type="ECO:0000256" key="7">
    <source>
        <dbReference type="PIRSR" id="PIRSR006487-1"/>
    </source>
</evidence>
<comment type="catalytic activity">
    <reaction evidence="6">
        <text>N(6)-[(R)-S(8)-aminomethyldihydrolipoyl]-L-lysyl-[protein] + (6S)-5,6,7,8-tetrahydrofolate = N(6)-[(R)-dihydrolipoyl]-L-lysyl-[protein] + (6R)-5,10-methylene-5,6,7,8-tetrahydrofolate + NH4(+)</text>
        <dbReference type="Rhea" id="RHEA:16945"/>
        <dbReference type="Rhea" id="RHEA-COMP:10475"/>
        <dbReference type="Rhea" id="RHEA-COMP:10492"/>
        <dbReference type="ChEBI" id="CHEBI:15636"/>
        <dbReference type="ChEBI" id="CHEBI:28938"/>
        <dbReference type="ChEBI" id="CHEBI:57453"/>
        <dbReference type="ChEBI" id="CHEBI:83100"/>
        <dbReference type="ChEBI" id="CHEBI:83143"/>
        <dbReference type="EC" id="2.1.2.10"/>
    </reaction>
</comment>
<dbReference type="InterPro" id="IPR006223">
    <property type="entry name" value="GcvT"/>
</dbReference>
<dbReference type="AlphaFoldDB" id="A0A0J1BFJ9"/>
<dbReference type="EC" id="2.1.2.10" evidence="2"/>
<proteinExistence type="inferred from homology"/>
<dbReference type="Gene3D" id="2.40.30.110">
    <property type="entry name" value="Aminomethyltransferase beta-barrel domains"/>
    <property type="match status" value="1"/>
</dbReference>
<dbReference type="GO" id="GO:0008483">
    <property type="term" value="F:transaminase activity"/>
    <property type="evidence" value="ECO:0007669"/>
    <property type="project" value="UniProtKB-KW"/>
</dbReference>
<feature type="binding site" evidence="7">
    <location>
        <position position="218"/>
    </location>
    <ligand>
        <name>substrate</name>
    </ligand>
</feature>
<dbReference type="GO" id="GO:0006546">
    <property type="term" value="P:glycine catabolic process"/>
    <property type="evidence" value="ECO:0007669"/>
    <property type="project" value="InterPro"/>
</dbReference>
<organism evidence="10 11">
    <name type="scientific">Rhodopirellula islandica</name>
    <dbReference type="NCBI Taxonomy" id="595434"/>
    <lineage>
        <taxon>Bacteria</taxon>
        <taxon>Pseudomonadati</taxon>
        <taxon>Planctomycetota</taxon>
        <taxon>Planctomycetia</taxon>
        <taxon>Pirellulales</taxon>
        <taxon>Pirellulaceae</taxon>
        <taxon>Rhodopirellula</taxon>
    </lineage>
</organism>
<dbReference type="GO" id="GO:0005960">
    <property type="term" value="C:glycine cleavage complex"/>
    <property type="evidence" value="ECO:0007669"/>
    <property type="project" value="InterPro"/>
</dbReference>
<reference evidence="10" key="1">
    <citation type="submission" date="2015-05" db="EMBL/GenBank/DDBJ databases">
        <title>Permanent draft genome of Rhodopirellula islandicus K833.</title>
        <authorList>
            <person name="Kizina J."/>
            <person name="Richter M."/>
            <person name="Glockner F.O."/>
            <person name="Harder J."/>
        </authorList>
    </citation>
    <scope>NUCLEOTIDE SEQUENCE [LARGE SCALE GENOMIC DNA]</scope>
    <source>
        <strain evidence="10">K833</strain>
    </source>
</reference>
<dbReference type="GO" id="GO:0008168">
    <property type="term" value="F:methyltransferase activity"/>
    <property type="evidence" value="ECO:0007669"/>
    <property type="project" value="UniProtKB-KW"/>
</dbReference>
<dbReference type="PANTHER" id="PTHR43757">
    <property type="entry name" value="AMINOMETHYLTRANSFERASE"/>
    <property type="match status" value="1"/>
</dbReference>
<dbReference type="InterPro" id="IPR028896">
    <property type="entry name" value="GcvT/YgfZ/DmdA"/>
</dbReference>
<dbReference type="NCBIfam" id="NF001567">
    <property type="entry name" value="PRK00389.1"/>
    <property type="match status" value="1"/>
</dbReference>
<evidence type="ECO:0000313" key="11">
    <source>
        <dbReference type="Proteomes" id="UP000036367"/>
    </source>
</evidence>
<dbReference type="SUPFAM" id="SSF103025">
    <property type="entry name" value="Folate-binding domain"/>
    <property type="match status" value="1"/>
</dbReference>
<keyword evidence="4 10" id="KW-0808">Transferase</keyword>
<dbReference type="RefSeq" id="WP_047814229.1">
    <property type="nucleotide sequence ID" value="NZ_LECT01000019.1"/>
</dbReference>
<dbReference type="PIRSF" id="PIRSF006487">
    <property type="entry name" value="GcvT"/>
    <property type="match status" value="1"/>
</dbReference>
<keyword evidence="3" id="KW-0032">Aminotransferase</keyword>
<dbReference type="Pfam" id="PF01571">
    <property type="entry name" value="GCV_T"/>
    <property type="match status" value="1"/>
</dbReference>
<dbReference type="GO" id="GO:0032259">
    <property type="term" value="P:methylation"/>
    <property type="evidence" value="ECO:0007669"/>
    <property type="project" value="UniProtKB-KW"/>
</dbReference>
<evidence type="ECO:0000259" key="9">
    <source>
        <dbReference type="Pfam" id="PF08669"/>
    </source>
</evidence>
<evidence type="ECO:0000256" key="1">
    <source>
        <dbReference type="ARBA" id="ARBA00008609"/>
    </source>
</evidence>
<feature type="domain" description="GCVT N-terminal" evidence="8">
    <location>
        <begin position="25"/>
        <end position="284"/>
    </location>
</feature>
<dbReference type="Gene3D" id="3.30.70.1400">
    <property type="entry name" value="Aminomethyltransferase beta-barrel domains"/>
    <property type="match status" value="1"/>
</dbReference>
<evidence type="ECO:0000256" key="2">
    <source>
        <dbReference type="ARBA" id="ARBA00012616"/>
    </source>
</evidence>
<accession>A0A0J1BFJ9</accession>
<dbReference type="OrthoDB" id="9774591at2"/>
<dbReference type="Proteomes" id="UP000036367">
    <property type="component" value="Unassembled WGS sequence"/>
</dbReference>
<dbReference type="InterPro" id="IPR013977">
    <property type="entry name" value="GcvT_C"/>
</dbReference>
<feature type="domain" description="Aminomethyltransferase C-terminal" evidence="9">
    <location>
        <begin position="304"/>
        <end position="382"/>
    </location>
</feature>
<keyword evidence="11" id="KW-1185">Reference proteome</keyword>
<comment type="caution">
    <text evidence="10">The sequence shown here is derived from an EMBL/GenBank/DDBJ whole genome shotgun (WGS) entry which is preliminary data.</text>
</comment>
<dbReference type="PANTHER" id="PTHR43757:SF2">
    <property type="entry name" value="AMINOMETHYLTRANSFERASE, MITOCHONDRIAL"/>
    <property type="match status" value="1"/>
</dbReference>
<gene>
    <name evidence="10" type="ORF">RISK_002554</name>
</gene>
<dbReference type="Gene3D" id="3.30.1360.120">
    <property type="entry name" value="Probable tRNA modification gtpase trme, domain 1"/>
    <property type="match status" value="1"/>
</dbReference>
<name>A0A0J1BFJ9_RHOIS</name>
<dbReference type="Gene3D" id="4.10.1250.10">
    <property type="entry name" value="Aminomethyltransferase fragment"/>
    <property type="match status" value="1"/>
</dbReference>
<evidence type="ECO:0000256" key="5">
    <source>
        <dbReference type="ARBA" id="ARBA00031395"/>
    </source>
</evidence>
<dbReference type="InterPro" id="IPR029043">
    <property type="entry name" value="GcvT/YgfZ_C"/>
</dbReference>
<comment type="similarity">
    <text evidence="1">Belongs to the GcvT family.</text>
</comment>
<dbReference type="InterPro" id="IPR006222">
    <property type="entry name" value="GCVT_N"/>
</dbReference>
<evidence type="ECO:0000313" key="10">
    <source>
        <dbReference type="EMBL" id="KLU05347.1"/>
    </source>
</evidence>